<organism evidence="2 3">
    <name type="scientific">Puccinia graminis f. sp. tritici</name>
    <dbReference type="NCBI Taxonomy" id="56615"/>
    <lineage>
        <taxon>Eukaryota</taxon>
        <taxon>Fungi</taxon>
        <taxon>Dikarya</taxon>
        <taxon>Basidiomycota</taxon>
        <taxon>Pucciniomycotina</taxon>
        <taxon>Pucciniomycetes</taxon>
        <taxon>Pucciniales</taxon>
        <taxon>Pucciniaceae</taxon>
        <taxon>Puccinia</taxon>
    </lineage>
</organism>
<dbReference type="Proteomes" id="UP000325313">
    <property type="component" value="Unassembled WGS sequence"/>
</dbReference>
<evidence type="ECO:0000313" key="3">
    <source>
        <dbReference type="Proteomes" id="UP000325313"/>
    </source>
</evidence>
<gene>
    <name evidence="2" type="ORF">PGTUg99_001597</name>
</gene>
<dbReference type="EMBL" id="VDEP01000316">
    <property type="protein sequence ID" value="KAA1103765.1"/>
    <property type="molecule type" value="Genomic_DNA"/>
</dbReference>
<evidence type="ECO:0000256" key="1">
    <source>
        <dbReference type="SAM" id="MobiDB-lite"/>
    </source>
</evidence>
<sequence>MTPGPQTSKCTCGVGFWNGGSRRNGAVRPHEPPGAPLIRERPASLPSRYLTGHKFPPGRDLCFIRWFAGGRRPTAHRGTQAGSGDFLWTMMSTSLKIHQSRWLHQQHGHHPWPSSPGFN</sequence>
<name>A0A5B0PQ08_PUCGR</name>
<comment type="caution">
    <text evidence="2">The sequence shown here is derived from an EMBL/GenBank/DDBJ whole genome shotgun (WGS) entry which is preliminary data.</text>
</comment>
<protein>
    <submittedName>
        <fullName evidence="2">Uncharacterized protein</fullName>
    </submittedName>
</protein>
<feature type="region of interest" description="Disordered" evidence="1">
    <location>
        <begin position="19"/>
        <end position="40"/>
    </location>
</feature>
<reference evidence="2 3" key="1">
    <citation type="submission" date="2019-05" db="EMBL/GenBank/DDBJ databases">
        <title>Emergence of the Ug99 lineage of the wheat stem rust pathogen through somatic hybridization.</title>
        <authorList>
            <person name="Li F."/>
            <person name="Upadhyaya N.M."/>
            <person name="Sperschneider J."/>
            <person name="Matny O."/>
            <person name="Nguyen-Phuc H."/>
            <person name="Mago R."/>
            <person name="Raley C."/>
            <person name="Miller M.E."/>
            <person name="Silverstein K.A.T."/>
            <person name="Henningsen E."/>
            <person name="Hirsch C.D."/>
            <person name="Visser B."/>
            <person name="Pretorius Z.A."/>
            <person name="Steffenson B.J."/>
            <person name="Schwessinger B."/>
            <person name="Dodds P.N."/>
            <person name="Figueroa M."/>
        </authorList>
    </citation>
    <scope>NUCLEOTIDE SEQUENCE [LARGE SCALE GENOMIC DNA]</scope>
    <source>
        <strain evidence="2 3">Ug99</strain>
    </source>
</reference>
<proteinExistence type="predicted"/>
<dbReference type="AlphaFoldDB" id="A0A5B0PQ08"/>
<evidence type="ECO:0000313" key="2">
    <source>
        <dbReference type="EMBL" id="KAA1103765.1"/>
    </source>
</evidence>
<accession>A0A5B0PQ08</accession>